<evidence type="ECO:0000256" key="6">
    <source>
        <dbReference type="SAM" id="MobiDB-lite"/>
    </source>
</evidence>
<evidence type="ECO:0000256" key="1">
    <source>
        <dbReference type="ARBA" id="ARBA00000900"/>
    </source>
</evidence>
<dbReference type="Proteomes" id="UP001279734">
    <property type="component" value="Unassembled WGS sequence"/>
</dbReference>
<keyword evidence="9" id="KW-1185">Reference proteome</keyword>
<dbReference type="SUPFAM" id="SSF56112">
    <property type="entry name" value="Protein kinase-like (PK-like)"/>
    <property type="match status" value="1"/>
</dbReference>
<dbReference type="Gene3D" id="3.40.50.620">
    <property type="entry name" value="HUPs"/>
    <property type="match status" value="1"/>
</dbReference>
<dbReference type="GO" id="GO:0005524">
    <property type="term" value="F:ATP binding"/>
    <property type="evidence" value="ECO:0007669"/>
    <property type="project" value="UniProtKB-UniRule"/>
</dbReference>
<dbReference type="Gene3D" id="1.10.510.10">
    <property type="entry name" value="Transferase(Phosphotransferase) domain 1"/>
    <property type="match status" value="1"/>
</dbReference>
<comment type="caution">
    <text evidence="8">The sequence shown here is derived from an EMBL/GenBank/DDBJ whole genome shotgun (WGS) entry which is preliminary data.</text>
</comment>
<dbReference type="Pfam" id="PF07714">
    <property type="entry name" value="PK_Tyr_Ser-Thr"/>
    <property type="match status" value="1"/>
</dbReference>
<feature type="region of interest" description="Disordered" evidence="6">
    <location>
        <begin position="185"/>
        <end position="240"/>
    </location>
</feature>
<protein>
    <recommendedName>
        <fullName evidence="2">RING-type E3 ubiquitin transferase</fullName>
        <ecNumber evidence="2">2.3.2.27</ecNumber>
    </recommendedName>
</protein>
<evidence type="ECO:0000313" key="8">
    <source>
        <dbReference type="EMBL" id="GMH28049.1"/>
    </source>
</evidence>
<keyword evidence="5" id="KW-0175">Coiled coil</keyword>
<dbReference type="InterPro" id="IPR000719">
    <property type="entry name" value="Prot_kinase_dom"/>
</dbReference>
<keyword evidence="4" id="KW-0547">Nucleotide-binding</keyword>
<keyword evidence="3" id="KW-0833">Ubl conjugation pathway</keyword>
<dbReference type="InterPro" id="IPR011009">
    <property type="entry name" value="Kinase-like_dom_sf"/>
</dbReference>
<dbReference type="PANTHER" id="PTHR45647">
    <property type="entry name" value="OS02G0152300 PROTEIN"/>
    <property type="match status" value="1"/>
</dbReference>
<evidence type="ECO:0000313" key="9">
    <source>
        <dbReference type="Proteomes" id="UP001279734"/>
    </source>
</evidence>
<dbReference type="SUPFAM" id="SSF52402">
    <property type="entry name" value="Adenine nucleotide alpha hydrolases-like"/>
    <property type="match status" value="1"/>
</dbReference>
<dbReference type="GO" id="GO:0004672">
    <property type="term" value="F:protein kinase activity"/>
    <property type="evidence" value="ECO:0007669"/>
    <property type="project" value="InterPro"/>
</dbReference>
<dbReference type="InterPro" id="IPR014729">
    <property type="entry name" value="Rossmann-like_a/b/a_fold"/>
</dbReference>
<dbReference type="InterPro" id="IPR051348">
    <property type="entry name" value="U-box_ubiquitin_ligases"/>
</dbReference>
<accession>A0AAD3Y5J3</accession>
<feature type="domain" description="Protein kinase" evidence="7">
    <location>
        <begin position="466"/>
        <end position="726"/>
    </location>
</feature>
<evidence type="ECO:0000256" key="2">
    <source>
        <dbReference type="ARBA" id="ARBA00012483"/>
    </source>
</evidence>
<name>A0AAD3Y5J3_NEPGR</name>
<evidence type="ECO:0000256" key="4">
    <source>
        <dbReference type="PROSITE-ProRule" id="PRU10141"/>
    </source>
</evidence>
<dbReference type="AlphaFoldDB" id="A0AAD3Y5J3"/>
<comment type="catalytic activity">
    <reaction evidence="1">
        <text>S-ubiquitinyl-[E2 ubiquitin-conjugating enzyme]-L-cysteine + [acceptor protein]-L-lysine = [E2 ubiquitin-conjugating enzyme]-L-cysteine + N(6)-ubiquitinyl-[acceptor protein]-L-lysine.</text>
        <dbReference type="EC" id="2.3.2.27"/>
    </reaction>
</comment>
<dbReference type="InterPro" id="IPR017441">
    <property type="entry name" value="Protein_kinase_ATP_BS"/>
</dbReference>
<dbReference type="PROSITE" id="PS50011">
    <property type="entry name" value="PROTEIN_KINASE_DOM"/>
    <property type="match status" value="1"/>
</dbReference>
<feature type="coiled-coil region" evidence="5">
    <location>
        <begin position="339"/>
        <end position="441"/>
    </location>
</feature>
<dbReference type="EMBL" id="BSYO01000034">
    <property type="protein sequence ID" value="GMH28049.1"/>
    <property type="molecule type" value="Genomic_DNA"/>
</dbReference>
<evidence type="ECO:0000259" key="7">
    <source>
        <dbReference type="PROSITE" id="PS50011"/>
    </source>
</evidence>
<organism evidence="8 9">
    <name type="scientific">Nepenthes gracilis</name>
    <name type="common">Slender pitcher plant</name>
    <dbReference type="NCBI Taxonomy" id="150966"/>
    <lineage>
        <taxon>Eukaryota</taxon>
        <taxon>Viridiplantae</taxon>
        <taxon>Streptophyta</taxon>
        <taxon>Embryophyta</taxon>
        <taxon>Tracheophyta</taxon>
        <taxon>Spermatophyta</taxon>
        <taxon>Magnoliopsida</taxon>
        <taxon>eudicotyledons</taxon>
        <taxon>Gunneridae</taxon>
        <taxon>Pentapetalae</taxon>
        <taxon>Caryophyllales</taxon>
        <taxon>Nepenthaceae</taxon>
        <taxon>Nepenthes</taxon>
    </lineage>
</organism>
<dbReference type="PROSITE" id="PS00107">
    <property type="entry name" value="PROTEIN_KINASE_ATP"/>
    <property type="match status" value="1"/>
</dbReference>
<dbReference type="EC" id="2.3.2.27" evidence="2"/>
<dbReference type="Gene3D" id="3.30.200.20">
    <property type="entry name" value="Phosphorylase Kinase, domain 1"/>
    <property type="match status" value="1"/>
</dbReference>
<dbReference type="InterPro" id="IPR001245">
    <property type="entry name" value="Ser-Thr/Tyr_kinase_cat_dom"/>
</dbReference>
<evidence type="ECO:0000256" key="3">
    <source>
        <dbReference type="ARBA" id="ARBA00022786"/>
    </source>
</evidence>
<reference evidence="8" key="1">
    <citation type="submission" date="2023-05" db="EMBL/GenBank/DDBJ databases">
        <title>Nepenthes gracilis genome sequencing.</title>
        <authorList>
            <person name="Fukushima K."/>
        </authorList>
    </citation>
    <scope>NUCLEOTIDE SEQUENCE</scope>
    <source>
        <strain evidence="8">SING2019-196</strain>
    </source>
</reference>
<gene>
    <name evidence="8" type="ORF">Nepgr_029892</name>
</gene>
<dbReference type="PANTHER" id="PTHR45647:SF15">
    <property type="entry name" value="U-BOX DOMAIN-CONTAINING PROTEIN 35"/>
    <property type="match status" value="1"/>
</dbReference>
<dbReference type="CDD" id="cd01989">
    <property type="entry name" value="USP_STK_Ubox_N"/>
    <property type="match status" value="1"/>
</dbReference>
<evidence type="ECO:0000256" key="5">
    <source>
        <dbReference type="SAM" id="Coils"/>
    </source>
</evidence>
<feature type="binding site" evidence="4">
    <location>
        <position position="493"/>
    </location>
    <ligand>
        <name>ATP</name>
        <dbReference type="ChEBI" id="CHEBI:30616"/>
    </ligand>
</feature>
<sequence length="786" mass="88255">MKEKEITDAGELLNVAVALNRGSKSKQVMKWAIEQFASEREVAFKLLHVYPKITGVPTPSCDTGPINHQVVGNLLPLSQVRDNLVETYKKEVEWQRNEMLLPYQKMSSIMKVPVEVVLIESDEVANAISTEINKAKIKVLVVGASSNGLFSRKIKALSSAISESAPSFCTVYVVSKGKIDSLRPSDSVTNGNILEDSNECTDSSNSSSRYPSTTLGHILRSRTSPPMDPGSAALDSSLTSANSLPKGQLEDLPNIKHPLHNLRKESTDHNHVISLIMRGKDDAVSYAVAKSGVGSIVNRRFSRKNFAAEIDMSISEQASSSCSPMLASAEGQMSTNLEIEKLKVELRHLRGVLTMAQSERVHADRLISDLSKLRQEEELKLKVIKEEEEKAKELARLEKEKAEAALKEAEDARRCAQREEYQRNEAEMKAARDARDKEKLKTLLTDPIQQYRKFTWEEIESATSSFSEDLKIGMGSYGMVYKCKLHHTAVAVKVLRSREDSQSKQFHQELNILSRIRHPHLLLLLGACPEERCLVYEYMENGSLEERLFCRDNLNKPPIPWFDRYRIAWEVASALAFLHDTKPTPIIHHGLKPSNILLDHNLVSKINGDAGLCTMLHLDPCTTMGMHTLCYIDPEYQRSGLISTKSDVYAFGIVILQLLTAKPPVGIAHIVEAAMDEGRLMQILDREAGKWPARETTELARIGLKCAELRRKDRPDLNKDDVLPALERLKDVAYKAQDLDFVPEFYDLLDKSEGQRAPIHLRILAPFGGNTFWPYDAGIIRFVIFF</sequence>
<dbReference type="GO" id="GO:0061630">
    <property type="term" value="F:ubiquitin protein ligase activity"/>
    <property type="evidence" value="ECO:0007669"/>
    <property type="project" value="UniProtKB-EC"/>
</dbReference>
<proteinExistence type="predicted"/>
<keyword evidence="4" id="KW-0067">ATP-binding</keyword>